<dbReference type="EMBL" id="QRBI01000253">
    <property type="protein sequence ID" value="RMB90204.1"/>
    <property type="molecule type" value="Genomic_DNA"/>
</dbReference>
<reference evidence="1 2" key="1">
    <citation type="submission" date="2018-07" db="EMBL/GenBank/DDBJ databases">
        <title>A high quality draft genome assembly of the barn swallow (H. rustica rustica).</title>
        <authorList>
            <person name="Formenti G."/>
            <person name="Chiara M."/>
            <person name="Poveda L."/>
            <person name="Francoijs K.-J."/>
            <person name="Bonisoli-Alquati A."/>
            <person name="Canova L."/>
            <person name="Gianfranceschi L."/>
            <person name="Horner D.S."/>
            <person name="Saino N."/>
        </authorList>
    </citation>
    <scope>NUCLEOTIDE SEQUENCE [LARGE SCALE GENOMIC DNA]</scope>
    <source>
        <strain evidence="1">Chelidonia</strain>
        <tissue evidence="1">Blood</tissue>
    </source>
</reference>
<protein>
    <submittedName>
        <fullName evidence="1">Uncharacterized protein</fullName>
    </submittedName>
</protein>
<evidence type="ECO:0000313" key="1">
    <source>
        <dbReference type="EMBL" id="RMB90204.1"/>
    </source>
</evidence>
<dbReference type="AlphaFoldDB" id="A0A3M0IN73"/>
<gene>
    <name evidence="1" type="ORF">DUI87_33340</name>
</gene>
<evidence type="ECO:0000313" key="2">
    <source>
        <dbReference type="Proteomes" id="UP000269221"/>
    </source>
</evidence>
<proteinExistence type="predicted"/>
<keyword evidence="2" id="KW-1185">Reference proteome</keyword>
<comment type="caution">
    <text evidence="1">The sequence shown here is derived from an EMBL/GenBank/DDBJ whole genome shotgun (WGS) entry which is preliminary data.</text>
</comment>
<accession>A0A3M0IN73</accession>
<dbReference type="Proteomes" id="UP000269221">
    <property type="component" value="Unassembled WGS sequence"/>
</dbReference>
<sequence length="184" mass="20378">MVGGDPYCCELLLHDHARLGWWTRTAGRRSTRWDGIPPREWECSPGARGWGWQEIHQVGQDPTSGMGLAKGMFSWCLWMEIHQVEWDPTTGMFSWSPWMGLAGDPPGGTGSYLGNVLLVPVDGAGRRSTRWDGIPPREWDVLPGVVVGDPPGGTGSMGMGSALGMFSWCLWMEIHQWDGILPQE</sequence>
<organism evidence="1 2">
    <name type="scientific">Hirundo rustica rustica</name>
    <dbReference type="NCBI Taxonomy" id="333673"/>
    <lineage>
        <taxon>Eukaryota</taxon>
        <taxon>Metazoa</taxon>
        <taxon>Chordata</taxon>
        <taxon>Craniata</taxon>
        <taxon>Vertebrata</taxon>
        <taxon>Euteleostomi</taxon>
        <taxon>Archelosauria</taxon>
        <taxon>Archosauria</taxon>
        <taxon>Dinosauria</taxon>
        <taxon>Saurischia</taxon>
        <taxon>Theropoda</taxon>
        <taxon>Coelurosauria</taxon>
        <taxon>Aves</taxon>
        <taxon>Neognathae</taxon>
        <taxon>Neoaves</taxon>
        <taxon>Telluraves</taxon>
        <taxon>Australaves</taxon>
        <taxon>Passeriformes</taxon>
        <taxon>Sylvioidea</taxon>
        <taxon>Hirundinidae</taxon>
        <taxon>Hirundo</taxon>
    </lineage>
</organism>
<name>A0A3M0IN73_HIRRU</name>